<proteinExistence type="predicted"/>
<protein>
    <submittedName>
        <fullName evidence="2">Guanine nucleotide-exchange, putative</fullName>
    </submittedName>
</protein>
<reference evidence="2" key="1">
    <citation type="submission" date="2014-09" db="EMBL/GenBank/DDBJ databases">
        <authorList>
            <person name="Magalhaes I.L.F."/>
            <person name="Oliveira U."/>
            <person name="Santos F.R."/>
            <person name="Vidigal T.H.D.A."/>
            <person name="Brescovit A.D."/>
            <person name="Santos A.J."/>
        </authorList>
    </citation>
    <scope>NUCLEOTIDE SEQUENCE</scope>
    <source>
        <tissue evidence="2">Shoot tissue taken approximately 20 cm above the soil surface</tissue>
    </source>
</reference>
<dbReference type="EMBL" id="GBRH01248807">
    <property type="protein sequence ID" value="JAD49088.1"/>
    <property type="molecule type" value="Transcribed_RNA"/>
</dbReference>
<organism evidence="2">
    <name type="scientific">Arundo donax</name>
    <name type="common">Giant reed</name>
    <name type="synonym">Donax arundinaceus</name>
    <dbReference type="NCBI Taxonomy" id="35708"/>
    <lineage>
        <taxon>Eukaryota</taxon>
        <taxon>Viridiplantae</taxon>
        <taxon>Streptophyta</taxon>
        <taxon>Embryophyta</taxon>
        <taxon>Tracheophyta</taxon>
        <taxon>Spermatophyta</taxon>
        <taxon>Magnoliopsida</taxon>
        <taxon>Liliopsida</taxon>
        <taxon>Poales</taxon>
        <taxon>Poaceae</taxon>
        <taxon>PACMAD clade</taxon>
        <taxon>Arundinoideae</taxon>
        <taxon>Arundineae</taxon>
        <taxon>Arundo</taxon>
    </lineage>
</organism>
<reference evidence="2" key="2">
    <citation type="journal article" date="2015" name="Data Brief">
        <title>Shoot transcriptome of the giant reed, Arundo donax.</title>
        <authorList>
            <person name="Barrero R.A."/>
            <person name="Guerrero F.D."/>
            <person name="Moolhuijzen P."/>
            <person name="Goolsby J.A."/>
            <person name="Tidwell J."/>
            <person name="Bellgard S.E."/>
            <person name="Bellgard M.I."/>
        </authorList>
    </citation>
    <scope>NUCLEOTIDE SEQUENCE</scope>
    <source>
        <tissue evidence="2">Shoot tissue taken approximately 20 cm above the soil surface</tissue>
    </source>
</reference>
<dbReference type="AlphaFoldDB" id="A0A0A9R5V6"/>
<feature type="region of interest" description="Disordered" evidence="1">
    <location>
        <begin position="67"/>
        <end position="90"/>
    </location>
</feature>
<sequence>MKWKFLVNVSLTPSSNPCNSSSDRSLVFVATSSLSSFILILQRVRKSNNASRCIIFTVSRSIPNFLPSSSSTALSRTASNPLISAPPARF</sequence>
<accession>A0A0A9R5V6</accession>
<evidence type="ECO:0000313" key="2">
    <source>
        <dbReference type="EMBL" id="JAD49088.1"/>
    </source>
</evidence>
<evidence type="ECO:0000256" key="1">
    <source>
        <dbReference type="SAM" id="MobiDB-lite"/>
    </source>
</evidence>
<feature type="compositionally biased region" description="Low complexity" evidence="1">
    <location>
        <begin position="68"/>
        <end position="79"/>
    </location>
</feature>
<name>A0A0A9R5V6_ARUDO</name>